<dbReference type="InterPro" id="IPR005025">
    <property type="entry name" value="FMN_Rdtase-like_dom"/>
</dbReference>
<evidence type="ECO:0000313" key="5">
    <source>
        <dbReference type="Proteomes" id="UP000274920"/>
    </source>
</evidence>
<dbReference type="EMBL" id="RHJS01000002">
    <property type="protein sequence ID" value="RRK30122.1"/>
    <property type="molecule type" value="Genomic_DNA"/>
</dbReference>
<accession>A0A3R8JJN1</accession>
<dbReference type="PANTHER" id="PTHR43278:SF4">
    <property type="entry name" value="NAD(P)H-DEPENDENT FMN-CONTAINING OXIDOREDUCTASE YWQN-RELATED"/>
    <property type="match status" value="1"/>
</dbReference>
<dbReference type="SUPFAM" id="SSF52218">
    <property type="entry name" value="Flavoproteins"/>
    <property type="match status" value="1"/>
</dbReference>
<dbReference type="AlphaFoldDB" id="A0A3R8JJN1"/>
<dbReference type="Pfam" id="PF03358">
    <property type="entry name" value="FMN_red"/>
    <property type="match status" value="1"/>
</dbReference>
<dbReference type="RefSeq" id="WP_125125998.1">
    <property type="nucleotide sequence ID" value="NZ_RHJS01000002.1"/>
</dbReference>
<keyword evidence="5" id="KW-1185">Reference proteome</keyword>
<sequence>MKVLAINSSARKDGNTAILINTVFEELHQAGIETEMVQLSGKIIEPCKACWACGGRKNCVHKKDLFQEIFNKMTQADGIILGSPVYTANISANMQALLERASVVTDMNRNENLFWHKVGAAVTAARRGGALNALDAMNHFFMLQNMFIVGSSYWPMAYGQMPGDVEKDEEGLATMKNLGRNMAHLLISLNAADRHKGIF</sequence>
<evidence type="ECO:0000256" key="2">
    <source>
        <dbReference type="ARBA" id="ARBA00022643"/>
    </source>
</evidence>
<feature type="domain" description="NADPH-dependent FMN reductase-like" evidence="3">
    <location>
        <begin position="1"/>
        <end position="157"/>
    </location>
</feature>
<comment type="caution">
    <text evidence="4">The sequence shown here is derived from an EMBL/GenBank/DDBJ whole genome shotgun (WGS) entry which is preliminary data.</text>
</comment>
<name>A0A3R8JJN1_9FIRM</name>
<dbReference type="Proteomes" id="UP000274920">
    <property type="component" value="Unassembled WGS sequence"/>
</dbReference>
<protein>
    <submittedName>
        <fullName evidence="4">Flavodoxin family protein</fullName>
    </submittedName>
</protein>
<dbReference type="GO" id="GO:0016491">
    <property type="term" value="F:oxidoreductase activity"/>
    <property type="evidence" value="ECO:0007669"/>
    <property type="project" value="InterPro"/>
</dbReference>
<gene>
    <name evidence="4" type="ORF">EBB54_01035</name>
</gene>
<evidence type="ECO:0000256" key="1">
    <source>
        <dbReference type="ARBA" id="ARBA00022630"/>
    </source>
</evidence>
<keyword evidence="2" id="KW-0288">FMN</keyword>
<dbReference type="PANTHER" id="PTHR43278">
    <property type="entry name" value="NAD(P)H-DEPENDENT FMN-CONTAINING OXIDOREDUCTASE YWQN-RELATED"/>
    <property type="match status" value="1"/>
</dbReference>
<evidence type="ECO:0000313" key="4">
    <source>
        <dbReference type="EMBL" id="RRK30122.1"/>
    </source>
</evidence>
<organism evidence="4 5">
    <name type="scientific">Schaedlerella arabinosiphila</name>
    <dbReference type="NCBI Taxonomy" id="2044587"/>
    <lineage>
        <taxon>Bacteria</taxon>
        <taxon>Bacillati</taxon>
        <taxon>Bacillota</taxon>
        <taxon>Clostridia</taxon>
        <taxon>Lachnospirales</taxon>
        <taxon>Lachnospiraceae</taxon>
        <taxon>Schaedlerella</taxon>
    </lineage>
</organism>
<dbReference type="Gene3D" id="3.40.50.360">
    <property type="match status" value="1"/>
</dbReference>
<evidence type="ECO:0000259" key="3">
    <source>
        <dbReference type="Pfam" id="PF03358"/>
    </source>
</evidence>
<dbReference type="InterPro" id="IPR029039">
    <property type="entry name" value="Flavoprotein-like_sf"/>
</dbReference>
<reference evidence="4" key="1">
    <citation type="submission" date="2018-10" db="EMBL/GenBank/DDBJ databases">
        <title>Schaedlerella arabinophila gen. nov. sp. nov., isolated from the mouse intestinal tract and comparative analysis with the genome of the closely related altered Schaedler flora strain ASF502.</title>
        <authorList>
            <person name="Miyake S."/>
            <person name="Soh M."/>
            <person name="Seedorf H."/>
        </authorList>
    </citation>
    <scope>NUCLEOTIDE SEQUENCE [LARGE SCALE GENOMIC DNA]</scope>
    <source>
        <strain evidence="4">DSM 106076</strain>
    </source>
</reference>
<keyword evidence="1" id="KW-0285">Flavoprotein</keyword>
<dbReference type="InterPro" id="IPR051796">
    <property type="entry name" value="ISF_SsuE-like"/>
</dbReference>
<proteinExistence type="predicted"/>